<comment type="similarity">
    <text evidence="2">Belongs to the bacterial solute-binding protein 1 family.</text>
</comment>
<dbReference type="GO" id="GO:0030313">
    <property type="term" value="C:cell envelope"/>
    <property type="evidence" value="ECO:0007669"/>
    <property type="project" value="UniProtKB-SubCell"/>
</dbReference>
<feature type="region of interest" description="Disordered" evidence="5">
    <location>
        <begin position="34"/>
        <end position="55"/>
    </location>
</feature>
<keyword evidence="4 6" id="KW-0732">Signal</keyword>
<comment type="caution">
    <text evidence="7">The sequence shown here is derived from an EMBL/GenBank/DDBJ whole genome shotgun (WGS) entry which is preliminary data.</text>
</comment>
<dbReference type="InterPro" id="IPR006059">
    <property type="entry name" value="SBP"/>
</dbReference>
<sequence length="504" mass="55353">MTHLKKGIAAALSLTMVLGLTACQSAQGNAAGTEGALKETQGQAAETENKDSARAVKAENVMEKHASGDDASGEKVELTFWARASSADNNQTITMDEFNASQDRIHVTVECYGDNYEEVLKLACNSGEVPDIFEISGLSDVKSYIDAGLAYPMDEYLTEELKAEFNPSAFTKYAYDGQVYAIPHMTRYIRVYYNRDLFEKAGLDPDNFPTTLEGMYDAAKAITEAGNGEFYGFGLPIKSGSTWERNIDDIAILSGLTGPYGFDYTTGKFDFSKQKPIIEYFAKMYEDGIMMPGSESIDIEVLRANFIANKVGMYFDGNWMVNGYNNEIEGGDVTNWDTALVPVFEGTERAKDYLMLESGHCISSSSEHPAEAFEAISYLLHNVYSAPARKDASKVAPSLSLIDKDNAEINASPEVQKLKGIKGLSMDTENLSSFTVTPHSALTLEGDSRDTVYPLLIIQGSSMDMDAELDKLSETYNSALENAVSEGLLEEKDLKPEGFDYYTR</sequence>
<evidence type="ECO:0000256" key="3">
    <source>
        <dbReference type="ARBA" id="ARBA00022448"/>
    </source>
</evidence>
<keyword evidence="8" id="KW-1185">Reference proteome</keyword>
<comment type="subcellular location">
    <subcellularLocation>
        <location evidence="1">Cell envelope</location>
    </subcellularLocation>
</comment>
<dbReference type="PROSITE" id="PS51257">
    <property type="entry name" value="PROKAR_LIPOPROTEIN"/>
    <property type="match status" value="1"/>
</dbReference>
<dbReference type="PANTHER" id="PTHR43649">
    <property type="entry name" value="ARABINOSE-BINDING PROTEIN-RELATED"/>
    <property type="match status" value="1"/>
</dbReference>
<feature type="chain" id="PRO_5044506563" evidence="6">
    <location>
        <begin position="23"/>
        <end position="504"/>
    </location>
</feature>
<feature type="signal peptide" evidence="6">
    <location>
        <begin position="1"/>
        <end position="22"/>
    </location>
</feature>
<proteinExistence type="inferred from homology"/>
<protein>
    <submittedName>
        <fullName evidence="7">Multiple sugar transport system substrate-binding protein</fullName>
    </submittedName>
</protein>
<reference evidence="7 8" key="1">
    <citation type="submission" date="2018-05" db="EMBL/GenBank/DDBJ databases">
        <authorList>
            <person name="Goeker M."/>
            <person name="Huntemann M."/>
            <person name="Clum A."/>
            <person name="Pillay M."/>
            <person name="Palaniappan K."/>
            <person name="Varghese N."/>
            <person name="Mikhailova N."/>
            <person name="Stamatis D."/>
            <person name="Reddy T."/>
            <person name="Daum C."/>
            <person name="Shapiro N."/>
            <person name="Ivanova N."/>
            <person name="Kyrpides N."/>
            <person name="Woyke T."/>
        </authorList>
    </citation>
    <scope>NUCLEOTIDE SEQUENCE [LARGE SCALE GENOMIC DNA]</scope>
    <source>
        <strain evidence="7 8">DSM 26524</strain>
    </source>
</reference>
<dbReference type="Pfam" id="PF01547">
    <property type="entry name" value="SBP_bac_1"/>
    <property type="match status" value="1"/>
</dbReference>
<dbReference type="RefSeq" id="WP_109747217.1">
    <property type="nucleotide sequence ID" value="NZ_JANKBI010000010.1"/>
</dbReference>
<dbReference type="InterPro" id="IPR050490">
    <property type="entry name" value="Bact_solute-bd_prot1"/>
</dbReference>
<keyword evidence="7" id="KW-0762">Sugar transport</keyword>
<dbReference type="AlphaFoldDB" id="A0AB73T2G8"/>
<keyword evidence="3" id="KW-0813">Transport</keyword>
<evidence type="ECO:0000256" key="1">
    <source>
        <dbReference type="ARBA" id="ARBA00004196"/>
    </source>
</evidence>
<evidence type="ECO:0000256" key="2">
    <source>
        <dbReference type="ARBA" id="ARBA00008520"/>
    </source>
</evidence>
<gene>
    <name evidence="7" type="ORF">C7383_10966</name>
</gene>
<evidence type="ECO:0000256" key="6">
    <source>
        <dbReference type="SAM" id="SignalP"/>
    </source>
</evidence>
<dbReference type="SUPFAM" id="SSF53850">
    <property type="entry name" value="Periplasmic binding protein-like II"/>
    <property type="match status" value="1"/>
</dbReference>
<evidence type="ECO:0000256" key="4">
    <source>
        <dbReference type="ARBA" id="ARBA00022729"/>
    </source>
</evidence>
<name>A0AB73T2G8_9FIRM</name>
<dbReference type="EMBL" id="QGGY01000009">
    <property type="protein sequence ID" value="PWJ74330.1"/>
    <property type="molecule type" value="Genomic_DNA"/>
</dbReference>
<evidence type="ECO:0000256" key="5">
    <source>
        <dbReference type="SAM" id="MobiDB-lite"/>
    </source>
</evidence>
<dbReference type="PANTHER" id="PTHR43649:SF31">
    <property type="entry name" value="SN-GLYCEROL-3-PHOSPHATE-BINDING PERIPLASMIC PROTEIN UGPB"/>
    <property type="match status" value="1"/>
</dbReference>
<organism evidence="7 8">
    <name type="scientific">Murimonas intestini</name>
    <dbReference type="NCBI Taxonomy" id="1337051"/>
    <lineage>
        <taxon>Bacteria</taxon>
        <taxon>Bacillati</taxon>
        <taxon>Bacillota</taxon>
        <taxon>Clostridia</taxon>
        <taxon>Lachnospirales</taxon>
        <taxon>Lachnospiraceae</taxon>
        <taxon>Murimonas</taxon>
    </lineage>
</organism>
<evidence type="ECO:0000313" key="8">
    <source>
        <dbReference type="Proteomes" id="UP000245412"/>
    </source>
</evidence>
<dbReference type="Proteomes" id="UP000245412">
    <property type="component" value="Unassembled WGS sequence"/>
</dbReference>
<evidence type="ECO:0000313" key="7">
    <source>
        <dbReference type="EMBL" id="PWJ74330.1"/>
    </source>
</evidence>
<dbReference type="Gene3D" id="3.40.190.10">
    <property type="entry name" value="Periplasmic binding protein-like II"/>
    <property type="match status" value="1"/>
</dbReference>
<accession>A0AB73T2G8</accession>